<dbReference type="RefSeq" id="WP_084275147.1">
    <property type="nucleotide sequence ID" value="NZ_AP026671.1"/>
</dbReference>
<dbReference type="AlphaFoldDB" id="A0A1W1WRP2"/>
<accession>A0A1W1WRP2</accession>
<keyword evidence="2" id="KW-1185">Reference proteome</keyword>
<organism evidence="1 2">
    <name type="scientific">Nitratiruptor tergarcus DSM 16512</name>
    <dbReference type="NCBI Taxonomy" id="1069081"/>
    <lineage>
        <taxon>Bacteria</taxon>
        <taxon>Pseudomonadati</taxon>
        <taxon>Campylobacterota</taxon>
        <taxon>Epsilonproteobacteria</taxon>
        <taxon>Nautiliales</taxon>
        <taxon>Nitratiruptoraceae</taxon>
        <taxon>Nitratiruptor</taxon>
    </lineage>
</organism>
<evidence type="ECO:0000313" key="2">
    <source>
        <dbReference type="Proteomes" id="UP000192602"/>
    </source>
</evidence>
<reference evidence="2" key="1">
    <citation type="submission" date="2017-04" db="EMBL/GenBank/DDBJ databases">
        <authorList>
            <person name="Varghese N."/>
            <person name="Submissions S."/>
        </authorList>
    </citation>
    <scope>NUCLEOTIDE SEQUENCE [LARGE SCALE GENOMIC DNA]</scope>
    <source>
        <strain evidence="2">DSM 16512</strain>
    </source>
</reference>
<gene>
    <name evidence="1" type="ORF">SAMN05660197_0671</name>
</gene>
<dbReference type="PROSITE" id="PS51257">
    <property type="entry name" value="PROKAR_LIPOPROTEIN"/>
    <property type="match status" value="1"/>
</dbReference>
<dbReference type="STRING" id="1069081.SAMN05660197_0671"/>
<dbReference type="SUPFAM" id="SSF53474">
    <property type="entry name" value="alpha/beta-Hydrolases"/>
    <property type="match status" value="1"/>
</dbReference>
<evidence type="ECO:0000313" key="1">
    <source>
        <dbReference type="EMBL" id="SMC08889.1"/>
    </source>
</evidence>
<dbReference type="OrthoDB" id="5477453at2"/>
<dbReference type="InterPro" id="IPR029058">
    <property type="entry name" value="AB_hydrolase_fold"/>
</dbReference>
<dbReference type="Proteomes" id="UP000192602">
    <property type="component" value="Unassembled WGS sequence"/>
</dbReference>
<dbReference type="EMBL" id="FWWZ01000001">
    <property type="protein sequence ID" value="SMC08889.1"/>
    <property type="molecule type" value="Genomic_DNA"/>
</dbReference>
<proteinExistence type="predicted"/>
<dbReference type="Gene3D" id="3.40.50.1820">
    <property type="entry name" value="alpha/beta hydrolase"/>
    <property type="match status" value="1"/>
</dbReference>
<protein>
    <submittedName>
        <fullName evidence="1">Alpha/beta hydrolase family protein</fullName>
    </submittedName>
</protein>
<keyword evidence="1" id="KW-0378">Hydrolase</keyword>
<dbReference type="GO" id="GO:0016787">
    <property type="term" value="F:hydrolase activity"/>
    <property type="evidence" value="ECO:0007669"/>
    <property type="project" value="UniProtKB-KW"/>
</dbReference>
<name>A0A1W1WRP2_9BACT</name>
<sequence>MKNLRMALALGAAFFLVGCGDSGSFVKIGQKHFLSDLAEHMPFPNDLLFLPTPQESADGTLNIPYDPQSPSAPMMRSLNMLDGFSTTSPIVIPADTVIDPSSLYGNLKIYKVGYTHVPNSALPIATKLQEELKIDKDFQVITKDKQLVILPLKPLQGDSEYVVVIKRGVIDINGTKLTPDKVGYLLYTDEPLFDESGAPLHGLSPQTLQKIAALRPYYHKLLAAIGMQGKSVAAIFGFKTQTIGKVAKLLADKNYDSKLFLQDSGHTSKDLLALSGADVSTLQGNAEVYVGKLTNIPYYLGVPSQNDPVAPLHVQMQFDNGEPKESAKLTIPVLVSIPKSCSMPQNGWPVVIFQHGITQNRTNLLAVAESFANICAAAVAIDLPLHGITDKNSPLYMGALERTFNVDYFTEDEECNVLAAQPDGKIDCSGSHYINLANPAVSRDNMRQSVADIAALVHALGNSVGVKFDTSKISYVGHSLGAMVPFGYMANKSFDTAVLANPGGGIIQLLMNSQTFGPILQNALAANGIIPGSPEYDKYTLVSQTLIDDADPINYAKSVGQKQKSLVFEVENDAVIPNSVMSAPLSGTEPLLAVMGAKPLPLDTAPGFVRVPDKVVYAKFVAGTHSSLLRPDEPNVTIEMQRQMASFIASKGVGVKVEDIGLLSE</sequence>